<name>A0A379MLZ8_9MYCO</name>
<evidence type="ECO:0000313" key="6">
    <source>
        <dbReference type="Proteomes" id="UP000254291"/>
    </source>
</evidence>
<dbReference type="SMART" id="SM00345">
    <property type="entry name" value="HTH_GNTR"/>
    <property type="match status" value="1"/>
</dbReference>
<dbReference type="InterPro" id="IPR011711">
    <property type="entry name" value="GntR_C"/>
</dbReference>
<reference evidence="5 6" key="1">
    <citation type="submission" date="2018-06" db="EMBL/GenBank/DDBJ databases">
        <authorList>
            <consortium name="Pathogen Informatics"/>
            <person name="Doyle S."/>
        </authorList>
    </citation>
    <scope>NUCLEOTIDE SEQUENCE [LARGE SCALE GENOMIC DNA]</scope>
    <source>
        <strain evidence="5 6">NCTC10742</strain>
    </source>
</reference>
<sequence>MLRISLPDQIKDLLLGQIVDGSYPPGHRLVETAIARQIGVSQGPVREALRQLAGMGLIQFEANRGCRVRQVDQTEIDEVSEVRAALEETAARLAAGSRPDLVPLTAEVDGMAAAAATEDRQAYVRHAMRFHRLIVVASGNRVLLSTWDSLAIEGRTAQLVLVPGFDMVGGAEEHRQILDAVAAADPAAAAQLSREHEEAFIRKDPGGTASPG</sequence>
<dbReference type="InterPro" id="IPR000524">
    <property type="entry name" value="Tscrpt_reg_HTH_GntR"/>
</dbReference>
<dbReference type="Proteomes" id="UP000254291">
    <property type="component" value="Unassembled WGS sequence"/>
</dbReference>
<organism evidence="5 6">
    <name type="scientific">Mycolicibacterium gilvum</name>
    <dbReference type="NCBI Taxonomy" id="1804"/>
    <lineage>
        <taxon>Bacteria</taxon>
        <taxon>Bacillati</taxon>
        <taxon>Actinomycetota</taxon>
        <taxon>Actinomycetes</taxon>
        <taxon>Mycobacteriales</taxon>
        <taxon>Mycobacteriaceae</taxon>
        <taxon>Mycolicibacterium</taxon>
    </lineage>
</organism>
<keyword evidence="2" id="KW-0238">DNA-binding</keyword>
<proteinExistence type="predicted"/>
<evidence type="ECO:0000313" key="5">
    <source>
        <dbReference type="EMBL" id="SUE32595.1"/>
    </source>
</evidence>
<dbReference type="SUPFAM" id="SSF48008">
    <property type="entry name" value="GntR ligand-binding domain-like"/>
    <property type="match status" value="1"/>
</dbReference>
<dbReference type="Gene3D" id="1.20.120.530">
    <property type="entry name" value="GntR ligand-binding domain-like"/>
    <property type="match status" value="1"/>
</dbReference>
<dbReference type="PANTHER" id="PTHR43537">
    <property type="entry name" value="TRANSCRIPTIONAL REGULATOR, GNTR FAMILY"/>
    <property type="match status" value="1"/>
</dbReference>
<keyword evidence="1" id="KW-0805">Transcription regulation</keyword>
<dbReference type="InterPro" id="IPR008920">
    <property type="entry name" value="TF_FadR/GntR_C"/>
</dbReference>
<evidence type="ECO:0000256" key="3">
    <source>
        <dbReference type="ARBA" id="ARBA00023163"/>
    </source>
</evidence>
<evidence type="ECO:0000256" key="1">
    <source>
        <dbReference type="ARBA" id="ARBA00023015"/>
    </source>
</evidence>
<dbReference type="AlphaFoldDB" id="A0A379MLZ8"/>
<dbReference type="Pfam" id="PF07729">
    <property type="entry name" value="FCD"/>
    <property type="match status" value="1"/>
</dbReference>
<accession>A0A379MLZ8</accession>
<dbReference type="SMART" id="SM00895">
    <property type="entry name" value="FCD"/>
    <property type="match status" value="1"/>
</dbReference>
<dbReference type="SUPFAM" id="SSF46785">
    <property type="entry name" value="Winged helix' DNA-binding domain"/>
    <property type="match status" value="1"/>
</dbReference>
<dbReference type="InterPro" id="IPR036388">
    <property type="entry name" value="WH-like_DNA-bd_sf"/>
</dbReference>
<keyword evidence="3" id="KW-0804">Transcription</keyword>
<gene>
    <name evidence="5" type="primary">ydfH_2</name>
    <name evidence="5" type="ORF">NCTC10742_05959</name>
</gene>
<dbReference type="GO" id="GO:0003700">
    <property type="term" value="F:DNA-binding transcription factor activity"/>
    <property type="evidence" value="ECO:0007669"/>
    <property type="project" value="InterPro"/>
</dbReference>
<evidence type="ECO:0000256" key="2">
    <source>
        <dbReference type="ARBA" id="ARBA00023125"/>
    </source>
</evidence>
<evidence type="ECO:0000259" key="4">
    <source>
        <dbReference type="PROSITE" id="PS50949"/>
    </source>
</evidence>
<dbReference type="PROSITE" id="PS50949">
    <property type="entry name" value="HTH_GNTR"/>
    <property type="match status" value="1"/>
</dbReference>
<protein>
    <submittedName>
        <fullName evidence="5">GntR family transcriptional regulator</fullName>
    </submittedName>
</protein>
<feature type="domain" description="HTH gntR-type" evidence="4">
    <location>
        <begin position="4"/>
        <end position="71"/>
    </location>
</feature>
<dbReference type="InterPro" id="IPR036390">
    <property type="entry name" value="WH_DNA-bd_sf"/>
</dbReference>
<dbReference type="Pfam" id="PF00392">
    <property type="entry name" value="GntR"/>
    <property type="match status" value="1"/>
</dbReference>
<dbReference type="Gene3D" id="1.10.10.10">
    <property type="entry name" value="Winged helix-like DNA-binding domain superfamily/Winged helix DNA-binding domain"/>
    <property type="match status" value="1"/>
</dbReference>
<dbReference type="CDD" id="cd07377">
    <property type="entry name" value="WHTH_GntR"/>
    <property type="match status" value="1"/>
</dbReference>
<dbReference type="PANTHER" id="PTHR43537:SF24">
    <property type="entry name" value="GLUCONATE OPERON TRANSCRIPTIONAL REPRESSOR"/>
    <property type="match status" value="1"/>
</dbReference>
<dbReference type="EMBL" id="UGQM01000005">
    <property type="protein sequence ID" value="SUE32595.1"/>
    <property type="molecule type" value="Genomic_DNA"/>
</dbReference>
<dbReference type="GO" id="GO:0003677">
    <property type="term" value="F:DNA binding"/>
    <property type="evidence" value="ECO:0007669"/>
    <property type="project" value="UniProtKB-KW"/>
</dbReference>